<evidence type="ECO:0000256" key="5">
    <source>
        <dbReference type="SAM" id="MobiDB-lite"/>
    </source>
</evidence>
<dbReference type="PANTHER" id="PTHR31652">
    <property type="entry name" value="LIMR FAMILY PROTEIN DDB_G0283707-RELATED"/>
    <property type="match status" value="1"/>
</dbReference>
<dbReference type="AlphaFoldDB" id="A0A6P6RUI6"/>
<name>A0A6P6RUI6_9EIME</name>
<evidence type="ECO:0000313" key="8">
    <source>
        <dbReference type="RefSeq" id="XP_026191506.1"/>
    </source>
</evidence>
<reference evidence="8" key="1">
    <citation type="submission" date="2025-08" db="UniProtKB">
        <authorList>
            <consortium name="RefSeq"/>
        </authorList>
    </citation>
    <scope>IDENTIFICATION</scope>
</reference>
<evidence type="ECO:0000256" key="1">
    <source>
        <dbReference type="ARBA" id="ARBA00004141"/>
    </source>
</evidence>
<protein>
    <submittedName>
        <fullName evidence="8">Uncharacterized protein LOC34620488</fullName>
    </submittedName>
</protein>
<dbReference type="RefSeq" id="XP_026191506.1">
    <property type="nucleotide sequence ID" value="XM_026335721.1"/>
</dbReference>
<proteinExistence type="predicted"/>
<feature type="compositionally biased region" description="Basic and acidic residues" evidence="5">
    <location>
        <begin position="349"/>
        <end position="360"/>
    </location>
</feature>
<feature type="region of interest" description="Disordered" evidence="5">
    <location>
        <begin position="1"/>
        <end position="49"/>
    </location>
</feature>
<keyword evidence="3 6" id="KW-1133">Transmembrane helix</keyword>
<dbReference type="GeneID" id="34620488"/>
<feature type="transmembrane region" description="Helical" evidence="6">
    <location>
        <begin position="57"/>
        <end position="80"/>
    </location>
</feature>
<feature type="transmembrane region" description="Helical" evidence="6">
    <location>
        <begin position="220"/>
        <end position="242"/>
    </location>
</feature>
<feature type="region of interest" description="Disordered" evidence="5">
    <location>
        <begin position="315"/>
        <end position="375"/>
    </location>
</feature>
<evidence type="ECO:0000256" key="4">
    <source>
        <dbReference type="ARBA" id="ARBA00023136"/>
    </source>
</evidence>
<gene>
    <name evidence="8" type="primary">LOC34620488</name>
</gene>
<sequence length="375" mass="40425">MRTFCATLNPSGTSISSSAASAVPLGSETEASDGSGSNTSSSSSSGSLGTPADEVQVAAGFSVYLIALMSALGSIPSAVFGGRRRELGAKAQKLHAAGLLLQQQQQLHLAGACSSGGRWFGGGSGVRELRQQQQQQQLQRRFKQAVYMFCCFAIHPMRRDGTRLNSLLFNVGLLGISTCGAVLFSYNSFQRYARGTEAALCFGVQLRHLPFFGPLFRWHIFEYLLLGSFLLSVLHAVIYWCCCGKRRQHKQQQQLTFAPIPPPLLRMVDQAAADPAAAAAASAAAAAVAGQHAAAAPARDSVNSPTAKRKFHFLKGSSKAKQQQPLQQQEGPSGRRRIEFTEGPGAPRTYEREFGAEEKAYQTPKKKKWGLIEQD</sequence>
<dbReference type="PANTHER" id="PTHR31652:SF0">
    <property type="entry name" value="LIMR FAMILY PROTEIN DDB_G0283707-RELATED"/>
    <property type="match status" value="1"/>
</dbReference>
<evidence type="ECO:0000256" key="3">
    <source>
        <dbReference type="ARBA" id="ARBA00022989"/>
    </source>
</evidence>
<dbReference type="Proteomes" id="UP000515125">
    <property type="component" value="Unplaced"/>
</dbReference>
<dbReference type="OrthoDB" id="354785at2759"/>
<evidence type="ECO:0000313" key="7">
    <source>
        <dbReference type="Proteomes" id="UP000515125"/>
    </source>
</evidence>
<keyword evidence="2 6" id="KW-0812">Transmembrane</keyword>
<evidence type="ECO:0000256" key="6">
    <source>
        <dbReference type="SAM" id="Phobius"/>
    </source>
</evidence>
<accession>A0A6P6RUI6</accession>
<feature type="compositionally biased region" description="Polar residues" evidence="5">
    <location>
        <begin position="1"/>
        <end position="13"/>
    </location>
</feature>
<comment type="subcellular location">
    <subcellularLocation>
        <location evidence="1">Membrane</location>
        <topology evidence="1">Multi-pass membrane protein</topology>
    </subcellularLocation>
</comment>
<keyword evidence="4 6" id="KW-0472">Membrane</keyword>
<evidence type="ECO:0000256" key="2">
    <source>
        <dbReference type="ARBA" id="ARBA00022692"/>
    </source>
</evidence>
<organism evidence="7 8">
    <name type="scientific">Cyclospora cayetanensis</name>
    <dbReference type="NCBI Taxonomy" id="88456"/>
    <lineage>
        <taxon>Eukaryota</taxon>
        <taxon>Sar</taxon>
        <taxon>Alveolata</taxon>
        <taxon>Apicomplexa</taxon>
        <taxon>Conoidasida</taxon>
        <taxon>Coccidia</taxon>
        <taxon>Eucoccidiorida</taxon>
        <taxon>Eimeriorina</taxon>
        <taxon>Eimeriidae</taxon>
        <taxon>Cyclospora</taxon>
    </lineage>
</organism>
<feature type="compositionally biased region" description="Low complexity" evidence="5">
    <location>
        <begin position="32"/>
        <end position="49"/>
    </location>
</feature>
<dbReference type="GO" id="GO:0016020">
    <property type="term" value="C:membrane"/>
    <property type="evidence" value="ECO:0007669"/>
    <property type="project" value="UniProtKB-SubCell"/>
</dbReference>
<keyword evidence="7" id="KW-1185">Reference proteome</keyword>
<feature type="transmembrane region" description="Helical" evidence="6">
    <location>
        <begin position="167"/>
        <end position="186"/>
    </location>
</feature>